<dbReference type="Gramene" id="ONK76124">
    <property type="protein sequence ID" value="ONK76124"/>
    <property type="gene ID" value="A4U43_C03F24190"/>
</dbReference>
<dbReference type="EMBL" id="CM007383">
    <property type="protein sequence ID" value="ONK76124.1"/>
    <property type="molecule type" value="Genomic_DNA"/>
</dbReference>
<sequence length="128" mass="14187">MPGNKLISRDEGLHCDFTCLLYTLLNNKLGEEKVKGIVEDDVDIERELFVKRQWLRKETVAEMGKIIVGGGAGGRAWVPGTATCATYLRCQVYHPTMESKWDLAVVLIAPRIVPPSSRPGWRASGLSC</sequence>
<dbReference type="InterPro" id="IPR058680">
    <property type="entry name" value="NBD_SMAX1-like"/>
</dbReference>
<dbReference type="EMBL" id="CM007383">
    <property type="protein sequence ID" value="ONK76123.1"/>
    <property type="molecule type" value="Genomic_DNA"/>
</dbReference>
<reference evidence="5" key="1">
    <citation type="submission" date="2016-10" db="EMBL/GenBank/DDBJ databases">
        <title>The evolution of sex chromosomes in Asparagus.</title>
        <authorList>
            <person name="Leebens-Mack J."/>
            <person name="Bowers J."/>
            <person name="Harkess A."/>
            <person name="Ayyampalayam S."/>
        </authorList>
    </citation>
    <scope>NUCLEOTIDE SEQUENCE [LARGE SCALE GENOMIC DNA]</scope>
    <source>
        <tissue evidence="5">Spear</tissue>
    </source>
</reference>
<keyword evidence="2" id="KW-0677">Repeat</keyword>
<evidence type="ECO:0000256" key="1">
    <source>
        <dbReference type="ARBA" id="ARBA00008675"/>
    </source>
</evidence>
<name>A0A5P1FDJ1_ASPOF</name>
<protein>
    <recommendedName>
        <fullName evidence="3">SMAX1-like nucleotide binding domain-containing protein</fullName>
    </recommendedName>
</protein>
<dbReference type="PANTHER" id="PTHR43572">
    <property type="entry name" value="CHAPERONE PROTEIN CLPD, CHLOROPLASTIC"/>
    <property type="match status" value="1"/>
</dbReference>
<dbReference type="Gramene" id="ONK76123">
    <property type="protein sequence ID" value="ONK76123"/>
    <property type="gene ID" value="A4U43_C03F24180"/>
</dbReference>
<evidence type="ECO:0000259" key="3">
    <source>
        <dbReference type="Pfam" id="PF23569"/>
    </source>
</evidence>
<evidence type="ECO:0000313" key="6">
    <source>
        <dbReference type="Proteomes" id="UP000243459"/>
    </source>
</evidence>
<dbReference type="InterPro" id="IPR009078">
    <property type="entry name" value="Ferritin-like_SF"/>
</dbReference>
<reference evidence="6" key="2">
    <citation type="journal article" date="2017" name="Nat. Commun.">
        <title>The asparagus genome sheds light on the origin and evolution of a young Y chromosome.</title>
        <authorList>
            <person name="Harkess A."/>
            <person name="Zhou J."/>
            <person name="Xu C."/>
            <person name="Bowers J.E."/>
            <person name="Van der Hulst R."/>
            <person name="Ayyampalayam S."/>
            <person name="Mercati F."/>
            <person name="Riccardi P."/>
            <person name="McKain M.R."/>
            <person name="Kakrana A."/>
            <person name="Tang H."/>
            <person name="Ray J."/>
            <person name="Groenendijk J."/>
            <person name="Arikit S."/>
            <person name="Mathioni S.M."/>
            <person name="Nakano M."/>
            <person name="Shan H."/>
            <person name="Telgmann-Rauber A."/>
            <person name="Kanno A."/>
            <person name="Yue Z."/>
            <person name="Chen H."/>
            <person name="Li W."/>
            <person name="Chen Y."/>
            <person name="Xu X."/>
            <person name="Zhang Y."/>
            <person name="Luo S."/>
            <person name="Chen H."/>
            <person name="Gao J."/>
            <person name="Mao Z."/>
            <person name="Pires J.C."/>
            <person name="Luo M."/>
            <person name="Kudrna D."/>
            <person name="Wing R.A."/>
            <person name="Meyers B.C."/>
            <person name="Yi K."/>
            <person name="Kong H."/>
            <person name="Lavrijsen P."/>
            <person name="Sunseri F."/>
            <person name="Falavigna A."/>
            <person name="Ye Y."/>
            <person name="Leebens-Mack J.H."/>
            <person name="Chen G."/>
        </authorList>
    </citation>
    <scope>NUCLEOTIDE SEQUENCE [LARGE SCALE GENOMIC DNA]</scope>
    <source>
        <strain evidence="6">cv. DH0086</strain>
    </source>
</reference>
<dbReference type="GO" id="GO:0016491">
    <property type="term" value="F:oxidoreductase activity"/>
    <property type="evidence" value="ECO:0007669"/>
    <property type="project" value="InterPro"/>
</dbReference>
<dbReference type="PANTHER" id="PTHR43572:SF13">
    <property type="entry name" value="PROTEIN SUPPRESSOR OF MAX2 1"/>
    <property type="match status" value="1"/>
</dbReference>
<dbReference type="SUPFAM" id="SSF47240">
    <property type="entry name" value="Ferritin-like"/>
    <property type="match status" value="1"/>
</dbReference>
<dbReference type="Pfam" id="PF23569">
    <property type="entry name" value="NBD_SMAX1"/>
    <property type="match status" value="1"/>
</dbReference>
<dbReference type="InterPro" id="IPR051650">
    <property type="entry name" value="SL_signaling_regulator"/>
</dbReference>
<dbReference type="AlphaFoldDB" id="A0A5P1FDJ1"/>
<dbReference type="Gene3D" id="1.10.620.20">
    <property type="entry name" value="Ribonucleotide Reductase, subunit A"/>
    <property type="match status" value="1"/>
</dbReference>
<gene>
    <name evidence="4" type="ORF">A4U43_C03F24180</name>
    <name evidence="5" type="ORF">A4U43_C03F24190</name>
</gene>
<evidence type="ECO:0000313" key="4">
    <source>
        <dbReference type="EMBL" id="ONK76123.1"/>
    </source>
</evidence>
<comment type="similarity">
    <text evidence="1">Belongs to the ClpA/ClpB family.</text>
</comment>
<evidence type="ECO:0000256" key="2">
    <source>
        <dbReference type="ARBA" id="ARBA00022737"/>
    </source>
</evidence>
<dbReference type="InterPro" id="IPR012348">
    <property type="entry name" value="RNR-like"/>
</dbReference>
<accession>A0A5P1FDJ1</accession>
<evidence type="ECO:0000313" key="5">
    <source>
        <dbReference type="EMBL" id="ONK76124.1"/>
    </source>
</evidence>
<keyword evidence="6" id="KW-1185">Reference proteome</keyword>
<feature type="domain" description="SMAX1-like nucleotide binding" evidence="3">
    <location>
        <begin position="59"/>
        <end position="109"/>
    </location>
</feature>
<organism evidence="5 6">
    <name type="scientific">Asparagus officinalis</name>
    <name type="common">Garden asparagus</name>
    <dbReference type="NCBI Taxonomy" id="4686"/>
    <lineage>
        <taxon>Eukaryota</taxon>
        <taxon>Viridiplantae</taxon>
        <taxon>Streptophyta</taxon>
        <taxon>Embryophyta</taxon>
        <taxon>Tracheophyta</taxon>
        <taxon>Spermatophyta</taxon>
        <taxon>Magnoliopsida</taxon>
        <taxon>Liliopsida</taxon>
        <taxon>Asparagales</taxon>
        <taxon>Asparagaceae</taxon>
        <taxon>Asparagoideae</taxon>
        <taxon>Asparagus</taxon>
    </lineage>
</organism>
<proteinExistence type="inferred from homology"/>
<dbReference type="Proteomes" id="UP000243459">
    <property type="component" value="Chromosome 3"/>
</dbReference>